<accession>A0A1E7FH79</accession>
<protein>
    <submittedName>
        <fullName evidence="2">Uncharacterized protein</fullName>
    </submittedName>
</protein>
<evidence type="ECO:0000256" key="1">
    <source>
        <dbReference type="SAM" id="SignalP"/>
    </source>
</evidence>
<feature type="chain" id="PRO_5012317211" evidence="1">
    <location>
        <begin position="16"/>
        <end position="126"/>
    </location>
</feature>
<keyword evidence="3" id="KW-1185">Reference proteome</keyword>
<evidence type="ECO:0000313" key="3">
    <source>
        <dbReference type="Proteomes" id="UP000095751"/>
    </source>
</evidence>
<sequence>MQLTIFALTIASAAAFAPVMTPSVSTSLSLSYGEYDGQMWDNDAKKIIYGKFDPMSPRGVMNFNPFETFEGNSPDASGYYPGESGYKDPARGDVSFASMMVERAEIEDRLANPKAGEAPGCAGCKN</sequence>
<reference evidence="2 3" key="1">
    <citation type="submission" date="2016-09" db="EMBL/GenBank/DDBJ databases">
        <title>Extensive genetic diversity and differential bi-allelic expression allows diatom success in the polar Southern Ocean.</title>
        <authorList>
            <consortium name="DOE Joint Genome Institute"/>
            <person name="Mock T."/>
            <person name="Otillar R.P."/>
            <person name="Strauss J."/>
            <person name="Dupont C."/>
            <person name="Frickenhaus S."/>
            <person name="Maumus F."/>
            <person name="Mcmullan M."/>
            <person name="Sanges R."/>
            <person name="Schmutz J."/>
            <person name="Toseland A."/>
            <person name="Valas R."/>
            <person name="Veluchamy A."/>
            <person name="Ward B.J."/>
            <person name="Allen A."/>
            <person name="Barry K."/>
            <person name="Falciatore A."/>
            <person name="Ferrante M."/>
            <person name="Fortunato A.E."/>
            <person name="Gloeckner G."/>
            <person name="Gruber A."/>
            <person name="Hipkin R."/>
            <person name="Janech M."/>
            <person name="Kroth P."/>
            <person name="Leese F."/>
            <person name="Lindquist E."/>
            <person name="Lyon B.R."/>
            <person name="Martin J."/>
            <person name="Mayer C."/>
            <person name="Parker M."/>
            <person name="Quesneville H."/>
            <person name="Raymond J."/>
            <person name="Uhlig C."/>
            <person name="Valentin K.U."/>
            <person name="Worden A.Z."/>
            <person name="Armbrust E.V."/>
            <person name="Bowler C."/>
            <person name="Green B."/>
            <person name="Moulton V."/>
            <person name="Van Oosterhout C."/>
            <person name="Grigoriev I."/>
        </authorList>
    </citation>
    <scope>NUCLEOTIDE SEQUENCE [LARGE SCALE GENOMIC DNA]</scope>
    <source>
        <strain evidence="2 3">CCMP1102</strain>
    </source>
</reference>
<keyword evidence="1" id="KW-0732">Signal</keyword>
<name>A0A1E7FH79_9STRA</name>
<organism evidence="2 3">
    <name type="scientific">Fragilariopsis cylindrus CCMP1102</name>
    <dbReference type="NCBI Taxonomy" id="635003"/>
    <lineage>
        <taxon>Eukaryota</taxon>
        <taxon>Sar</taxon>
        <taxon>Stramenopiles</taxon>
        <taxon>Ochrophyta</taxon>
        <taxon>Bacillariophyta</taxon>
        <taxon>Bacillariophyceae</taxon>
        <taxon>Bacillariophycidae</taxon>
        <taxon>Bacillariales</taxon>
        <taxon>Bacillariaceae</taxon>
        <taxon>Fragilariopsis</taxon>
    </lineage>
</organism>
<feature type="signal peptide" evidence="1">
    <location>
        <begin position="1"/>
        <end position="15"/>
    </location>
</feature>
<proteinExistence type="predicted"/>
<gene>
    <name evidence="2" type="ORF">FRACYDRAFT_268726</name>
</gene>
<dbReference type="InParanoid" id="A0A1E7FH79"/>
<dbReference type="AlphaFoldDB" id="A0A1E7FH79"/>
<dbReference type="EMBL" id="KV784357">
    <property type="protein sequence ID" value="OEU17531.1"/>
    <property type="molecule type" value="Genomic_DNA"/>
</dbReference>
<dbReference type="Proteomes" id="UP000095751">
    <property type="component" value="Unassembled WGS sequence"/>
</dbReference>
<evidence type="ECO:0000313" key="2">
    <source>
        <dbReference type="EMBL" id="OEU17531.1"/>
    </source>
</evidence>
<dbReference type="OrthoDB" id="37586at2759"/>
<dbReference type="KEGG" id="fcy:FRACYDRAFT_268726"/>